<keyword evidence="1 3" id="KW-0808">Transferase</keyword>
<dbReference type="Gene3D" id="2.160.10.10">
    <property type="entry name" value="Hexapeptide repeat proteins"/>
    <property type="match status" value="1"/>
</dbReference>
<comment type="caution">
    <text evidence="3">The sequence shown here is derived from an EMBL/GenBank/DDBJ whole genome shotgun (WGS) entry which is preliminary data.</text>
</comment>
<evidence type="ECO:0000256" key="2">
    <source>
        <dbReference type="ARBA" id="ARBA00022737"/>
    </source>
</evidence>
<dbReference type="InterPro" id="IPR011004">
    <property type="entry name" value="Trimer_LpxA-like_sf"/>
</dbReference>
<evidence type="ECO:0000313" key="4">
    <source>
        <dbReference type="Proteomes" id="UP000239471"/>
    </source>
</evidence>
<dbReference type="InterPro" id="IPR018357">
    <property type="entry name" value="Hexapep_transf_CS"/>
</dbReference>
<dbReference type="SUPFAM" id="SSF51161">
    <property type="entry name" value="Trimeric LpxA-like enzymes"/>
    <property type="match status" value="1"/>
</dbReference>
<dbReference type="InterPro" id="IPR001451">
    <property type="entry name" value="Hexapep"/>
</dbReference>
<sequence length="193" mass="21154">MIKKAIRRIKTIMHHNVYNGFKAIDGGYIHESCIFQNKQYITFGKDVGIGANSRLLVWDSYQGKGISTPIELNIGKKFSATRNLTIQCAGKINIGDNVLIASDVFICNENHGINPLIDNYLDQPLIVKDITIGNGVWIGEKVCVLPGVSIGNKVIIGAGSVVTKDIPDYCIAVGNPAKVIKIWNFEIGIWVNV</sequence>
<keyword evidence="4" id="KW-1185">Reference proteome</keyword>
<reference evidence="3 4" key="1">
    <citation type="submission" date="2018-03" db="EMBL/GenBank/DDBJ databases">
        <title>Genome sequence of Clostridium vincentii DSM 10228.</title>
        <authorList>
            <person name="Poehlein A."/>
            <person name="Daniel R."/>
        </authorList>
    </citation>
    <scope>NUCLEOTIDE SEQUENCE [LARGE SCALE GENOMIC DNA]</scope>
    <source>
        <strain evidence="3 4">DSM 10228</strain>
    </source>
</reference>
<dbReference type="Pfam" id="PF00132">
    <property type="entry name" value="Hexapep"/>
    <property type="match status" value="1"/>
</dbReference>
<dbReference type="EMBL" id="PVXQ01000024">
    <property type="protein sequence ID" value="PRR81759.1"/>
    <property type="molecule type" value="Genomic_DNA"/>
</dbReference>
<dbReference type="PANTHER" id="PTHR23416">
    <property type="entry name" value="SIALIC ACID SYNTHASE-RELATED"/>
    <property type="match status" value="1"/>
</dbReference>
<dbReference type="RefSeq" id="WP_207655368.1">
    <property type="nucleotide sequence ID" value="NZ_PVXQ01000024.1"/>
</dbReference>
<evidence type="ECO:0000256" key="1">
    <source>
        <dbReference type="ARBA" id="ARBA00022679"/>
    </source>
</evidence>
<protein>
    <submittedName>
        <fullName evidence="3">Galactoside O-acetyltransferase</fullName>
        <ecNumber evidence="3">2.3.1.18</ecNumber>
    </submittedName>
</protein>
<name>A0A2T0BCY5_9CLOT</name>
<dbReference type="InterPro" id="IPR051159">
    <property type="entry name" value="Hexapeptide_acetyltransf"/>
</dbReference>
<proteinExistence type="predicted"/>
<organism evidence="3 4">
    <name type="scientific">Clostridium vincentii</name>
    <dbReference type="NCBI Taxonomy" id="52704"/>
    <lineage>
        <taxon>Bacteria</taxon>
        <taxon>Bacillati</taxon>
        <taxon>Bacillota</taxon>
        <taxon>Clostridia</taxon>
        <taxon>Eubacteriales</taxon>
        <taxon>Clostridiaceae</taxon>
        <taxon>Clostridium</taxon>
    </lineage>
</organism>
<keyword evidence="2" id="KW-0677">Repeat</keyword>
<dbReference type="AlphaFoldDB" id="A0A2T0BCY5"/>
<keyword evidence="3" id="KW-0012">Acyltransferase</keyword>
<dbReference type="PROSITE" id="PS00101">
    <property type="entry name" value="HEXAPEP_TRANSFERASES"/>
    <property type="match status" value="1"/>
</dbReference>
<evidence type="ECO:0000313" key="3">
    <source>
        <dbReference type="EMBL" id="PRR81759.1"/>
    </source>
</evidence>
<dbReference type="EC" id="2.3.1.18" evidence="3"/>
<accession>A0A2T0BCY5</accession>
<gene>
    <name evidence="3" type="primary">lacA_6</name>
    <name evidence="3" type="ORF">CLVI_22480</name>
</gene>
<dbReference type="GO" id="GO:0008870">
    <property type="term" value="F:galactoside O-acetyltransferase activity"/>
    <property type="evidence" value="ECO:0007669"/>
    <property type="project" value="UniProtKB-EC"/>
</dbReference>
<dbReference type="Proteomes" id="UP000239471">
    <property type="component" value="Unassembled WGS sequence"/>
</dbReference>